<dbReference type="Pfam" id="PF14412">
    <property type="entry name" value="AHH"/>
    <property type="match status" value="1"/>
</dbReference>
<gene>
    <name evidence="2" type="ORF">CHRY9293_03032</name>
</gene>
<name>A0A6N4X9K9_9FLAO</name>
<evidence type="ECO:0000313" key="2">
    <source>
        <dbReference type="EMBL" id="CAA7196974.1"/>
    </source>
</evidence>
<accession>A0A6N4X9K9</accession>
<dbReference type="EMBL" id="CACVBR010000036">
    <property type="protein sequence ID" value="CAA7196974.1"/>
    <property type="molecule type" value="Genomic_DNA"/>
</dbReference>
<evidence type="ECO:0000256" key="1">
    <source>
        <dbReference type="SAM" id="MobiDB-lite"/>
    </source>
</evidence>
<dbReference type="AlphaFoldDB" id="A0A6N4X9K9"/>
<dbReference type="CDD" id="cd20745">
    <property type="entry name" value="FIX_RhsA_AHH_HNH-like"/>
    <property type="match status" value="1"/>
</dbReference>
<evidence type="ECO:0008006" key="4">
    <source>
        <dbReference type="Google" id="ProtNLM"/>
    </source>
</evidence>
<protein>
    <recommendedName>
        <fullName evidence="4">A nuclease family of the HNH/ENDO VII superfamily with conserved AHH</fullName>
    </recommendedName>
</protein>
<proteinExistence type="predicted"/>
<keyword evidence="3" id="KW-1185">Reference proteome</keyword>
<dbReference type="Proteomes" id="UP000445144">
    <property type="component" value="Unassembled WGS sequence"/>
</dbReference>
<reference evidence="2 3" key="1">
    <citation type="submission" date="2020-01" db="EMBL/GenBank/DDBJ databases">
        <authorList>
            <person name="Rodrigo-Torres L."/>
            <person name="Arahal R. D."/>
            <person name="Lucena T."/>
        </authorList>
    </citation>
    <scope>NUCLEOTIDE SEQUENCE [LARGE SCALE GENOMIC DNA]</scope>
    <source>
        <strain evidence="2 3">CECT 9293</strain>
    </source>
</reference>
<organism evidence="2 3">
    <name type="scientific">Chryseobacterium potabilaquae</name>
    <dbReference type="NCBI Taxonomy" id="2675057"/>
    <lineage>
        <taxon>Bacteria</taxon>
        <taxon>Pseudomonadati</taxon>
        <taxon>Bacteroidota</taxon>
        <taxon>Flavobacteriia</taxon>
        <taxon>Flavobacteriales</taxon>
        <taxon>Weeksellaceae</taxon>
        <taxon>Chryseobacterium group</taxon>
        <taxon>Chryseobacterium</taxon>
    </lineage>
</organism>
<feature type="region of interest" description="Disordered" evidence="1">
    <location>
        <begin position="86"/>
        <end position="109"/>
    </location>
</feature>
<dbReference type="InterPro" id="IPR032871">
    <property type="entry name" value="AHH_dom_containing"/>
</dbReference>
<feature type="compositionally biased region" description="Gly residues" evidence="1">
    <location>
        <begin position="87"/>
        <end position="109"/>
    </location>
</feature>
<sequence>MNIKNKVTITELSKGTFTPISKGAGMTTCGFVETYTIRGCSDVHNGVSTHNENNTSEWENCKADRKPGVHMTMTYRCDFISDTNNPGTGGGDGSSSGNEGGTYVPGGGSSIPCNGNGIATGPFDPTEDVGDGNCTGIPTTPTVTLSTFFLYVKSLPSDLKDMINDPSNSDFYEELKNYYDANSSEDSRKFITTVLKSSLPNTITAAQFKKWFLDGYSQTFQKNISLLSPEKIQEYIRINKEIEASPYDEEYIKETNEAFVAFTSYADINTMTDAQIEYVLNNNCCAGLLIQNFVHEKVRLISANYLHLRKYYPSWSKGKCFWEASRETFQLLLDVIGVVPVVGEVADLTNGLIYTINGDGLNASLSFASAVPVAGWGAVGAKFAIKTVAIAGGGKVALGMIKGTSGLITFGKASKLRTVMKLTDASKHAHHIIPRALFKHKIIQEAAKSKKAFHIDEALNGIAIDKWRNTNHPKYNDKIEFKLTNYMEENPTANPDECYEFLMNLINDIKIVVNNNPTLKLQDLPL</sequence>
<evidence type="ECO:0000313" key="3">
    <source>
        <dbReference type="Proteomes" id="UP000445144"/>
    </source>
</evidence>